<name>A0A0F9IJB8_9ZZZZ</name>
<reference evidence="2" key="1">
    <citation type="journal article" date="2015" name="Nature">
        <title>Complex archaea that bridge the gap between prokaryotes and eukaryotes.</title>
        <authorList>
            <person name="Spang A."/>
            <person name="Saw J.H."/>
            <person name="Jorgensen S.L."/>
            <person name="Zaremba-Niedzwiedzka K."/>
            <person name="Martijn J."/>
            <person name="Lind A.E."/>
            <person name="van Eijk R."/>
            <person name="Schleper C."/>
            <person name="Guy L."/>
            <person name="Ettema T.J."/>
        </authorList>
    </citation>
    <scope>NUCLEOTIDE SEQUENCE</scope>
</reference>
<keyword evidence="1" id="KW-0472">Membrane</keyword>
<feature type="transmembrane region" description="Helical" evidence="1">
    <location>
        <begin position="32"/>
        <end position="50"/>
    </location>
</feature>
<keyword evidence="1" id="KW-0812">Transmembrane</keyword>
<dbReference type="EMBL" id="LAZR01012270">
    <property type="protein sequence ID" value="KKM27711.1"/>
    <property type="molecule type" value="Genomic_DNA"/>
</dbReference>
<proteinExistence type="predicted"/>
<organism evidence="2">
    <name type="scientific">marine sediment metagenome</name>
    <dbReference type="NCBI Taxonomy" id="412755"/>
    <lineage>
        <taxon>unclassified sequences</taxon>
        <taxon>metagenomes</taxon>
        <taxon>ecological metagenomes</taxon>
    </lineage>
</organism>
<evidence type="ECO:0000256" key="1">
    <source>
        <dbReference type="SAM" id="Phobius"/>
    </source>
</evidence>
<sequence length="65" mass="6921">MSNRTWLYIALGSALVFVIAAIVLFADNKAEVITMIISGAVAVLAANASGKAKIKELDLRTSSRR</sequence>
<protein>
    <submittedName>
        <fullName evidence="2">Uncharacterized protein</fullName>
    </submittedName>
</protein>
<accession>A0A0F9IJB8</accession>
<keyword evidence="1" id="KW-1133">Transmembrane helix</keyword>
<gene>
    <name evidence="2" type="ORF">LCGC14_1572020</name>
</gene>
<dbReference type="AlphaFoldDB" id="A0A0F9IJB8"/>
<feature type="transmembrane region" description="Helical" evidence="1">
    <location>
        <begin position="7"/>
        <end position="26"/>
    </location>
</feature>
<evidence type="ECO:0000313" key="2">
    <source>
        <dbReference type="EMBL" id="KKM27711.1"/>
    </source>
</evidence>
<comment type="caution">
    <text evidence="2">The sequence shown here is derived from an EMBL/GenBank/DDBJ whole genome shotgun (WGS) entry which is preliminary data.</text>
</comment>